<dbReference type="GO" id="GO:0005739">
    <property type="term" value="C:mitochondrion"/>
    <property type="evidence" value="ECO:0007669"/>
    <property type="project" value="TreeGrafter"/>
</dbReference>
<dbReference type="GO" id="GO:0006730">
    <property type="term" value="P:one-carbon metabolic process"/>
    <property type="evidence" value="ECO:0007669"/>
    <property type="project" value="UniProtKB-KW"/>
</dbReference>
<dbReference type="GO" id="GO:0005829">
    <property type="term" value="C:cytosol"/>
    <property type="evidence" value="ECO:0007669"/>
    <property type="project" value="TreeGrafter"/>
</dbReference>
<evidence type="ECO:0000313" key="15">
    <source>
        <dbReference type="Proteomes" id="UP000593567"/>
    </source>
</evidence>
<evidence type="ECO:0000256" key="5">
    <source>
        <dbReference type="ARBA" id="ARBA00022598"/>
    </source>
</evidence>
<reference evidence="14" key="1">
    <citation type="submission" date="2020-06" db="EMBL/GenBank/DDBJ databases">
        <title>Draft genome of Bugula neritina, a colonial animal packing powerful symbionts and potential medicines.</title>
        <authorList>
            <person name="Rayko M."/>
        </authorList>
    </citation>
    <scope>NUCLEOTIDE SEQUENCE [LARGE SCALE GENOMIC DNA]</scope>
    <source>
        <strain evidence="14">Kwan_BN1</strain>
    </source>
</reference>
<dbReference type="Gene3D" id="3.40.1190.10">
    <property type="entry name" value="Mur-like, catalytic domain"/>
    <property type="match status" value="1"/>
</dbReference>
<gene>
    <name evidence="14" type="ORF">EB796_003862</name>
</gene>
<dbReference type="PANTHER" id="PTHR11136:SF5">
    <property type="entry name" value="FOLYLPOLYGLUTAMATE SYNTHASE, MITOCHONDRIAL"/>
    <property type="match status" value="1"/>
</dbReference>
<dbReference type="SUPFAM" id="SSF53623">
    <property type="entry name" value="MurD-like peptide ligases, catalytic domain"/>
    <property type="match status" value="1"/>
</dbReference>
<comment type="catalytic activity">
    <reaction evidence="12">
        <text>(6S)-5,6,7,8-tetrahydrofolyl-(gamma-L-Glu)(n) + L-glutamate + ATP = (6S)-5,6,7,8-tetrahydrofolyl-(gamma-L-Glu)(n+1) + ADP + phosphate + H(+)</text>
        <dbReference type="Rhea" id="RHEA:10580"/>
        <dbReference type="Rhea" id="RHEA-COMP:14738"/>
        <dbReference type="Rhea" id="RHEA-COMP:14740"/>
        <dbReference type="ChEBI" id="CHEBI:15378"/>
        <dbReference type="ChEBI" id="CHEBI:29985"/>
        <dbReference type="ChEBI" id="CHEBI:30616"/>
        <dbReference type="ChEBI" id="CHEBI:43474"/>
        <dbReference type="ChEBI" id="CHEBI:141005"/>
        <dbReference type="ChEBI" id="CHEBI:456216"/>
        <dbReference type="EC" id="6.3.2.17"/>
    </reaction>
</comment>
<dbReference type="EC" id="6.3.2.17" evidence="3"/>
<dbReference type="NCBIfam" id="TIGR01499">
    <property type="entry name" value="folC"/>
    <property type="match status" value="1"/>
</dbReference>
<dbReference type="SUPFAM" id="SSF53244">
    <property type="entry name" value="MurD-like peptide ligases, peptide-binding domain"/>
    <property type="match status" value="1"/>
</dbReference>
<dbReference type="Gene3D" id="3.90.190.20">
    <property type="entry name" value="Mur ligase, C-terminal domain"/>
    <property type="match status" value="1"/>
</dbReference>
<keyword evidence="7" id="KW-0547">Nucleotide-binding</keyword>
<keyword evidence="15" id="KW-1185">Reference proteome</keyword>
<evidence type="ECO:0000256" key="6">
    <source>
        <dbReference type="ARBA" id="ARBA00022723"/>
    </source>
</evidence>
<evidence type="ECO:0000256" key="9">
    <source>
        <dbReference type="ARBA" id="ARBA00022842"/>
    </source>
</evidence>
<dbReference type="GO" id="GO:0046872">
    <property type="term" value="F:metal ion binding"/>
    <property type="evidence" value="ECO:0007669"/>
    <property type="project" value="UniProtKB-KW"/>
</dbReference>
<dbReference type="GO" id="GO:0004326">
    <property type="term" value="F:tetrahydrofolylpolyglutamate synthase activity"/>
    <property type="evidence" value="ECO:0007669"/>
    <property type="project" value="UniProtKB-EC"/>
</dbReference>
<evidence type="ECO:0000256" key="3">
    <source>
        <dbReference type="ARBA" id="ARBA00013025"/>
    </source>
</evidence>
<evidence type="ECO:0000256" key="10">
    <source>
        <dbReference type="ARBA" id="ARBA00030592"/>
    </source>
</evidence>
<feature type="coiled-coil region" evidence="13">
    <location>
        <begin position="8"/>
        <end position="35"/>
    </location>
</feature>
<evidence type="ECO:0000256" key="8">
    <source>
        <dbReference type="ARBA" id="ARBA00022840"/>
    </source>
</evidence>
<keyword evidence="4" id="KW-0554">One-carbon metabolism</keyword>
<sequence>MSSNNKSFKEAVLALNSLQSNAAQIEAKRQQNKKQSDNLKLMTRSLSQVGVTLDQLNGINIVHITGTKGKGSTAALTESILRQHGYKTGFYSSPHLVEVRERIRLQGSPISQEMFGSYFWKVYDALSAQLEEGEQLPFYFKFLTLMAFKVFVSEGVNAAVIEVGIGGRYDTTNVITQPLVCGITSLGIDHTSLLGNTIEEISWQKAGIMKYMCPTVSVPQPGAALHVLHECAQEVRAPLFEAPPFDARQRISDTLPHLGLSGDVQQKNASLAVQLSRIFMERQADRRKWTTPTHGRCTLPLVSLSSQYMQGLEKCKWPGRFHKTERKGVTYYVDGAHTSDSIGEAFKWFRQQSTREKQRLEAANKETRTILMFNRTGE</sequence>
<evidence type="ECO:0000256" key="13">
    <source>
        <dbReference type="SAM" id="Coils"/>
    </source>
</evidence>
<evidence type="ECO:0000313" key="14">
    <source>
        <dbReference type="EMBL" id="KAF6037837.1"/>
    </source>
</evidence>
<dbReference type="OrthoDB" id="5212574at2759"/>
<keyword evidence="6" id="KW-0479">Metal-binding</keyword>
<proteinExistence type="inferred from homology"/>
<organism evidence="14 15">
    <name type="scientific">Bugula neritina</name>
    <name type="common">Brown bryozoan</name>
    <name type="synonym">Sertularia neritina</name>
    <dbReference type="NCBI Taxonomy" id="10212"/>
    <lineage>
        <taxon>Eukaryota</taxon>
        <taxon>Metazoa</taxon>
        <taxon>Spiralia</taxon>
        <taxon>Lophotrochozoa</taxon>
        <taxon>Bryozoa</taxon>
        <taxon>Gymnolaemata</taxon>
        <taxon>Cheilostomatida</taxon>
        <taxon>Flustrina</taxon>
        <taxon>Buguloidea</taxon>
        <taxon>Bugulidae</taxon>
        <taxon>Bugula</taxon>
    </lineage>
</organism>
<comment type="pathway">
    <text evidence="1">Cofactor biosynthesis; tetrahydrofolylpolyglutamate biosynthesis.</text>
</comment>
<dbReference type="UniPathway" id="UPA00850"/>
<dbReference type="PROSITE" id="PS01012">
    <property type="entry name" value="FOLYLPOLYGLU_SYNT_2"/>
    <property type="match status" value="1"/>
</dbReference>
<evidence type="ECO:0000256" key="11">
    <source>
        <dbReference type="ARBA" id="ARBA00030876"/>
    </source>
</evidence>
<comment type="caution">
    <text evidence="14">The sequence shown here is derived from an EMBL/GenBank/DDBJ whole genome shotgun (WGS) entry which is preliminary data.</text>
</comment>
<dbReference type="Proteomes" id="UP000593567">
    <property type="component" value="Unassembled WGS sequence"/>
</dbReference>
<evidence type="ECO:0000256" key="7">
    <source>
        <dbReference type="ARBA" id="ARBA00022741"/>
    </source>
</evidence>
<dbReference type="PROSITE" id="PS01011">
    <property type="entry name" value="FOLYLPOLYGLU_SYNT_1"/>
    <property type="match status" value="1"/>
</dbReference>
<name>A0A7J7KHX8_BUGNE</name>
<keyword evidence="13" id="KW-0175">Coiled coil</keyword>
<dbReference type="GO" id="GO:0005524">
    <property type="term" value="F:ATP binding"/>
    <property type="evidence" value="ECO:0007669"/>
    <property type="project" value="UniProtKB-KW"/>
</dbReference>
<dbReference type="PANTHER" id="PTHR11136">
    <property type="entry name" value="FOLYLPOLYGLUTAMATE SYNTHASE-RELATED"/>
    <property type="match status" value="1"/>
</dbReference>
<dbReference type="InterPro" id="IPR036615">
    <property type="entry name" value="Mur_ligase_C_dom_sf"/>
</dbReference>
<evidence type="ECO:0000256" key="2">
    <source>
        <dbReference type="ARBA" id="ARBA00008276"/>
    </source>
</evidence>
<dbReference type="InterPro" id="IPR001645">
    <property type="entry name" value="Folylpolyglutamate_synth"/>
</dbReference>
<keyword evidence="9" id="KW-0460">Magnesium</keyword>
<accession>A0A7J7KHX8</accession>
<evidence type="ECO:0000256" key="12">
    <source>
        <dbReference type="ARBA" id="ARBA00047493"/>
    </source>
</evidence>
<dbReference type="EMBL" id="VXIV02000507">
    <property type="protein sequence ID" value="KAF6037837.1"/>
    <property type="molecule type" value="Genomic_DNA"/>
</dbReference>
<dbReference type="InterPro" id="IPR018109">
    <property type="entry name" value="Folylpolyglutamate_synth_CS"/>
</dbReference>
<protein>
    <recommendedName>
        <fullName evidence="3">tetrahydrofolate synthase</fullName>
        <ecNumber evidence="3">6.3.2.17</ecNumber>
    </recommendedName>
    <alternativeName>
        <fullName evidence="11">Folylpoly-gamma-glutamate synthetase</fullName>
    </alternativeName>
    <alternativeName>
        <fullName evidence="10">Tetrahydrofolylpolyglutamate synthase</fullName>
    </alternativeName>
</protein>
<keyword evidence="8" id="KW-0067">ATP-binding</keyword>
<dbReference type="AlphaFoldDB" id="A0A7J7KHX8"/>
<evidence type="ECO:0000256" key="1">
    <source>
        <dbReference type="ARBA" id="ARBA00005150"/>
    </source>
</evidence>
<dbReference type="InterPro" id="IPR036565">
    <property type="entry name" value="Mur-like_cat_sf"/>
</dbReference>
<comment type="similarity">
    <text evidence="2">Belongs to the folylpolyglutamate synthase family.</text>
</comment>
<keyword evidence="5" id="KW-0436">Ligase</keyword>
<evidence type="ECO:0000256" key="4">
    <source>
        <dbReference type="ARBA" id="ARBA00022563"/>
    </source>
</evidence>